<name>A0A0C3B2U9_PILCF</name>
<dbReference type="HOGENOM" id="CLU_2484137_0_0_1"/>
<dbReference type="EMBL" id="KN833266">
    <property type="protein sequence ID" value="KIM71582.1"/>
    <property type="molecule type" value="Genomic_DNA"/>
</dbReference>
<dbReference type="AlphaFoldDB" id="A0A0C3B2U9"/>
<reference evidence="1 2" key="1">
    <citation type="submission" date="2014-04" db="EMBL/GenBank/DDBJ databases">
        <authorList>
            <consortium name="DOE Joint Genome Institute"/>
            <person name="Kuo A."/>
            <person name="Tarkka M."/>
            <person name="Buscot F."/>
            <person name="Kohler A."/>
            <person name="Nagy L.G."/>
            <person name="Floudas D."/>
            <person name="Copeland A."/>
            <person name="Barry K.W."/>
            <person name="Cichocki N."/>
            <person name="Veneault-Fourrey C."/>
            <person name="LaButti K."/>
            <person name="Lindquist E.A."/>
            <person name="Lipzen A."/>
            <person name="Lundell T."/>
            <person name="Morin E."/>
            <person name="Murat C."/>
            <person name="Sun H."/>
            <person name="Tunlid A."/>
            <person name="Henrissat B."/>
            <person name="Grigoriev I.V."/>
            <person name="Hibbett D.S."/>
            <person name="Martin F."/>
            <person name="Nordberg H.P."/>
            <person name="Cantor M.N."/>
            <person name="Hua S.X."/>
        </authorList>
    </citation>
    <scope>NUCLEOTIDE SEQUENCE [LARGE SCALE GENOMIC DNA]</scope>
    <source>
        <strain evidence="1 2">F 1598</strain>
    </source>
</reference>
<accession>A0A0C3B2U9</accession>
<evidence type="ECO:0000313" key="2">
    <source>
        <dbReference type="Proteomes" id="UP000054166"/>
    </source>
</evidence>
<organism evidence="1 2">
    <name type="scientific">Piloderma croceum (strain F 1598)</name>
    <dbReference type="NCBI Taxonomy" id="765440"/>
    <lineage>
        <taxon>Eukaryota</taxon>
        <taxon>Fungi</taxon>
        <taxon>Dikarya</taxon>
        <taxon>Basidiomycota</taxon>
        <taxon>Agaricomycotina</taxon>
        <taxon>Agaricomycetes</taxon>
        <taxon>Agaricomycetidae</taxon>
        <taxon>Atheliales</taxon>
        <taxon>Atheliaceae</taxon>
        <taxon>Piloderma</taxon>
    </lineage>
</organism>
<gene>
    <name evidence="1" type="ORF">PILCRDRAFT_752168</name>
</gene>
<dbReference type="Proteomes" id="UP000054166">
    <property type="component" value="Unassembled WGS sequence"/>
</dbReference>
<reference evidence="2" key="2">
    <citation type="submission" date="2015-01" db="EMBL/GenBank/DDBJ databases">
        <title>Evolutionary Origins and Diversification of the Mycorrhizal Mutualists.</title>
        <authorList>
            <consortium name="DOE Joint Genome Institute"/>
            <consortium name="Mycorrhizal Genomics Consortium"/>
            <person name="Kohler A."/>
            <person name="Kuo A."/>
            <person name="Nagy L.G."/>
            <person name="Floudas D."/>
            <person name="Copeland A."/>
            <person name="Barry K.W."/>
            <person name="Cichocki N."/>
            <person name="Veneault-Fourrey C."/>
            <person name="LaButti K."/>
            <person name="Lindquist E.A."/>
            <person name="Lipzen A."/>
            <person name="Lundell T."/>
            <person name="Morin E."/>
            <person name="Murat C."/>
            <person name="Riley R."/>
            <person name="Ohm R."/>
            <person name="Sun H."/>
            <person name="Tunlid A."/>
            <person name="Henrissat B."/>
            <person name="Grigoriev I.V."/>
            <person name="Hibbett D.S."/>
            <person name="Martin F."/>
        </authorList>
    </citation>
    <scope>NUCLEOTIDE SEQUENCE [LARGE SCALE GENOMIC DNA]</scope>
    <source>
        <strain evidence="2">F 1598</strain>
    </source>
</reference>
<proteinExistence type="predicted"/>
<sequence length="87" mass="9652">MDSWSRKITYTMPAPKNSLLSKSATPRSMKLHLLSNFGNHNTSLEPSMASLILYDSIHGEKIHPVDVQSPGILVTSTNLDDWCGRVI</sequence>
<protein>
    <submittedName>
        <fullName evidence="1">Uncharacterized protein</fullName>
    </submittedName>
</protein>
<evidence type="ECO:0000313" key="1">
    <source>
        <dbReference type="EMBL" id="KIM71582.1"/>
    </source>
</evidence>
<dbReference type="InParanoid" id="A0A0C3B2U9"/>
<keyword evidence="2" id="KW-1185">Reference proteome</keyword>